<name>A0ABS4FZG1_9CLOT</name>
<evidence type="ECO:0000259" key="2">
    <source>
        <dbReference type="Pfam" id="PF00440"/>
    </source>
</evidence>
<gene>
    <name evidence="3" type="ORF">J2Z34_000119</name>
</gene>
<dbReference type="InterPro" id="IPR001647">
    <property type="entry name" value="HTH_TetR"/>
</dbReference>
<evidence type="ECO:0000313" key="4">
    <source>
        <dbReference type="Proteomes" id="UP001519271"/>
    </source>
</evidence>
<dbReference type="SUPFAM" id="SSF46689">
    <property type="entry name" value="Homeodomain-like"/>
    <property type="match status" value="1"/>
</dbReference>
<reference evidence="3 4" key="1">
    <citation type="submission" date="2021-03" db="EMBL/GenBank/DDBJ databases">
        <title>Genomic Encyclopedia of Type Strains, Phase IV (KMG-IV): sequencing the most valuable type-strain genomes for metagenomic binning, comparative biology and taxonomic classification.</title>
        <authorList>
            <person name="Goeker M."/>
        </authorList>
    </citation>
    <scope>NUCLEOTIDE SEQUENCE [LARGE SCALE GENOMIC DNA]</scope>
    <source>
        <strain evidence="3 4">DSM 6139</strain>
    </source>
</reference>
<dbReference type="Gene3D" id="1.10.10.60">
    <property type="entry name" value="Homeodomain-like"/>
    <property type="match status" value="1"/>
</dbReference>
<dbReference type="RefSeq" id="WP_209457903.1">
    <property type="nucleotide sequence ID" value="NZ_JAGGKC010000001.1"/>
</dbReference>
<dbReference type="Proteomes" id="UP001519271">
    <property type="component" value="Unassembled WGS sequence"/>
</dbReference>
<keyword evidence="1" id="KW-0238">DNA-binding</keyword>
<organism evidence="3 4">
    <name type="scientific">Youngiibacter multivorans</name>
    <dbReference type="NCBI Taxonomy" id="937251"/>
    <lineage>
        <taxon>Bacteria</taxon>
        <taxon>Bacillati</taxon>
        <taxon>Bacillota</taxon>
        <taxon>Clostridia</taxon>
        <taxon>Eubacteriales</taxon>
        <taxon>Clostridiaceae</taxon>
        <taxon>Youngiibacter</taxon>
    </lineage>
</organism>
<evidence type="ECO:0000313" key="3">
    <source>
        <dbReference type="EMBL" id="MBP1917656.1"/>
    </source>
</evidence>
<dbReference type="Pfam" id="PF00440">
    <property type="entry name" value="TetR_N"/>
    <property type="match status" value="1"/>
</dbReference>
<feature type="domain" description="HTH tetR-type" evidence="2">
    <location>
        <begin position="21"/>
        <end position="51"/>
    </location>
</feature>
<dbReference type="EMBL" id="JAGGKC010000001">
    <property type="protein sequence ID" value="MBP1917656.1"/>
    <property type="molecule type" value="Genomic_DNA"/>
</dbReference>
<protein>
    <submittedName>
        <fullName evidence="3">AcrR family transcriptional regulator</fullName>
    </submittedName>
</protein>
<proteinExistence type="predicted"/>
<evidence type="ECO:0000256" key="1">
    <source>
        <dbReference type="ARBA" id="ARBA00023125"/>
    </source>
</evidence>
<comment type="caution">
    <text evidence="3">The sequence shown here is derived from an EMBL/GenBank/DDBJ whole genome shotgun (WGS) entry which is preliminary data.</text>
</comment>
<dbReference type="InterPro" id="IPR009057">
    <property type="entry name" value="Homeodomain-like_sf"/>
</dbReference>
<accession>A0ABS4FZG1</accession>
<sequence>MNKKEYTNLLATKAIAEEVHYKTEVKAITDNAEMAIGTIYMYFKNKEEILDYYLSHNILG</sequence>
<keyword evidence="4" id="KW-1185">Reference proteome</keyword>